<organism evidence="1 2">
    <name type="scientific">Fibrella forsythiae</name>
    <dbReference type="NCBI Taxonomy" id="2817061"/>
    <lineage>
        <taxon>Bacteria</taxon>
        <taxon>Pseudomonadati</taxon>
        <taxon>Bacteroidota</taxon>
        <taxon>Cytophagia</taxon>
        <taxon>Cytophagales</taxon>
        <taxon>Spirosomataceae</taxon>
        <taxon>Fibrella</taxon>
    </lineage>
</organism>
<dbReference type="RefSeq" id="WP_207327240.1">
    <property type="nucleotide sequence ID" value="NZ_JAFMYW010000001.1"/>
</dbReference>
<reference evidence="1 2" key="1">
    <citation type="submission" date="2021-03" db="EMBL/GenBank/DDBJ databases">
        <title>Fibrella sp. HMF5405 genome sequencing and assembly.</title>
        <authorList>
            <person name="Kang H."/>
            <person name="Kim H."/>
            <person name="Bae S."/>
            <person name="Joh K."/>
        </authorList>
    </citation>
    <scope>NUCLEOTIDE SEQUENCE [LARGE SCALE GENOMIC DNA]</scope>
    <source>
        <strain evidence="1 2">HMF5405</strain>
    </source>
</reference>
<comment type="caution">
    <text evidence="1">The sequence shown here is derived from an EMBL/GenBank/DDBJ whole genome shotgun (WGS) entry which is preliminary data.</text>
</comment>
<gene>
    <name evidence="1" type="ORF">J2I46_01935</name>
</gene>
<accession>A0ABS3JDH9</accession>
<keyword evidence="2" id="KW-1185">Reference proteome</keyword>
<dbReference type="EMBL" id="JAFMYW010000001">
    <property type="protein sequence ID" value="MBO0947324.1"/>
    <property type="molecule type" value="Genomic_DNA"/>
</dbReference>
<evidence type="ECO:0000313" key="1">
    <source>
        <dbReference type="EMBL" id="MBO0947324.1"/>
    </source>
</evidence>
<dbReference type="Proteomes" id="UP000664628">
    <property type="component" value="Unassembled WGS sequence"/>
</dbReference>
<evidence type="ECO:0000313" key="2">
    <source>
        <dbReference type="Proteomes" id="UP000664628"/>
    </source>
</evidence>
<sequence>MAKKRVKQAKAVPHQQIIVGHHPSLPGVIVRVTILEKGECLVERSPYRQTSISLRDGSPIESTQTFAPITEPIDLHKHLIAALTNRPAEWPV</sequence>
<proteinExistence type="predicted"/>
<protein>
    <submittedName>
        <fullName evidence="1">Uncharacterized protein</fullName>
    </submittedName>
</protein>
<name>A0ABS3JDH9_9BACT</name>